<dbReference type="AlphaFoldDB" id="A0A1I0HSZ3"/>
<sequence>MGKYRVLTGTAPFRFGEGLLWILQEYLLFCICCSKIPYTFRQIQSVQETVVISIVCITPRTGSFPFSPGSHSTAALHRRNASLFYTACVIHGQHAAACPNLPGQELILFTVKVKGDWLNRFAFQRAHKPLYKGLEQSSLWPQRKAGKIILKIVFQFRLE</sequence>
<comment type="caution">
    <text evidence="1">The sequence shown here is derived from an EMBL/GenBank/DDBJ whole genome shotgun (WGS) entry which is preliminary data.</text>
</comment>
<evidence type="ECO:0000313" key="2">
    <source>
        <dbReference type="Proteomes" id="UP000182121"/>
    </source>
</evidence>
<protein>
    <submittedName>
        <fullName evidence="1">Uncharacterized protein</fullName>
    </submittedName>
</protein>
<evidence type="ECO:0000313" key="1">
    <source>
        <dbReference type="EMBL" id="SET87173.1"/>
    </source>
</evidence>
<organism evidence="1 2">
    <name type="scientific">Enterocloster clostridioformis</name>
    <dbReference type="NCBI Taxonomy" id="1531"/>
    <lineage>
        <taxon>Bacteria</taxon>
        <taxon>Bacillati</taxon>
        <taxon>Bacillota</taxon>
        <taxon>Clostridia</taxon>
        <taxon>Lachnospirales</taxon>
        <taxon>Lachnospiraceae</taxon>
        <taxon>Enterocloster</taxon>
    </lineage>
</organism>
<accession>A0A1I0HSZ3</accession>
<dbReference type="EMBL" id="FOIO01000031">
    <property type="protein sequence ID" value="SET87173.1"/>
    <property type="molecule type" value="Genomic_DNA"/>
</dbReference>
<name>A0A1I0HSZ3_9FIRM</name>
<reference evidence="1 2" key="1">
    <citation type="submission" date="2016-10" db="EMBL/GenBank/DDBJ databases">
        <authorList>
            <person name="Varghese N."/>
            <person name="Submissions S."/>
        </authorList>
    </citation>
    <scope>NUCLEOTIDE SEQUENCE [LARGE SCALE GENOMIC DNA]</scope>
    <source>
        <strain evidence="1 2">NLAE-zl-C196</strain>
    </source>
</reference>
<dbReference type="Proteomes" id="UP000182121">
    <property type="component" value="Unassembled WGS sequence"/>
</dbReference>
<gene>
    <name evidence="1" type="ORF">SAMN05216521_103114</name>
</gene>
<proteinExistence type="predicted"/>